<keyword evidence="3 6" id="KW-0547">Nucleotide-binding</keyword>
<keyword evidence="10" id="KW-1185">Reference proteome</keyword>
<feature type="compositionally biased region" description="Basic and acidic residues" evidence="7">
    <location>
        <begin position="396"/>
        <end position="410"/>
    </location>
</feature>
<protein>
    <recommendedName>
        <fullName evidence="6">Quaternary amine transport ATP-binding protein</fullName>
        <ecNumber evidence="6">7.6.2.9</ecNumber>
    </recommendedName>
</protein>
<dbReference type="Proteomes" id="UP000215999">
    <property type="component" value="Unassembled WGS sequence"/>
</dbReference>
<evidence type="ECO:0000256" key="6">
    <source>
        <dbReference type="RuleBase" id="RU369116"/>
    </source>
</evidence>
<keyword evidence="2 6" id="KW-0813">Transport</keyword>
<evidence type="ECO:0000256" key="2">
    <source>
        <dbReference type="ARBA" id="ARBA00022448"/>
    </source>
</evidence>
<evidence type="ECO:0000313" key="9">
    <source>
        <dbReference type="EMBL" id="OZS42764.1"/>
    </source>
</evidence>
<feature type="region of interest" description="Disordered" evidence="7">
    <location>
        <begin position="394"/>
        <end position="418"/>
    </location>
</feature>
<feature type="domain" description="ABC transporter" evidence="8">
    <location>
        <begin position="12"/>
        <end position="272"/>
    </location>
</feature>
<gene>
    <name evidence="9" type="ORF">ASV53_16710</name>
</gene>
<name>A0ABX4FV61_9GAMM</name>
<dbReference type="InterPro" id="IPR003439">
    <property type="entry name" value="ABC_transporter-like_ATP-bd"/>
</dbReference>
<dbReference type="SUPFAM" id="SSF54631">
    <property type="entry name" value="CBS-domain pair"/>
    <property type="match status" value="1"/>
</dbReference>
<evidence type="ECO:0000256" key="4">
    <source>
        <dbReference type="ARBA" id="ARBA00022840"/>
    </source>
</evidence>
<comment type="subunit">
    <text evidence="6">The complex is probably composed of two ATP-binding proteins, two transmembrane proteins and a solute-binding protein.</text>
</comment>
<dbReference type="InterPro" id="IPR003593">
    <property type="entry name" value="AAA+_ATPase"/>
</dbReference>
<keyword evidence="6" id="KW-1003">Cell membrane</keyword>
<dbReference type="Pfam" id="PF00571">
    <property type="entry name" value="CBS"/>
    <property type="match status" value="1"/>
</dbReference>
<evidence type="ECO:0000259" key="8">
    <source>
        <dbReference type="PROSITE" id="PS50893"/>
    </source>
</evidence>
<evidence type="ECO:0000256" key="3">
    <source>
        <dbReference type="ARBA" id="ARBA00022741"/>
    </source>
</evidence>
<keyword evidence="6" id="KW-0472">Membrane</keyword>
<comment type="catalytic activity">
    <reaction evidence="6">
        <text>a quaternary ammonium(out) + ATP + H2O = a quaternary ammonium(in) + ADP + phosphate + H(+)</text>
        <dbReference type="Rhea" id="RHEA:11036"/>
        <dbReference type="ChEBI" id="CHEBI:15377"/>
        <dbReference type="ChEBI" id="CHEBI:15378"/>
        <dbReference type="ChEBI" id="CHEBI:30616"/>
        <dbReference type="ChEBI" id="CHEBI:35267"/>
        <dbReference type="ChEBI" id="CHEBI:43474"/>
        <dbReference type="ChEBI" id="CHEBI:456216"/>
    </reaction>
</comment>
<comment type="subcellular location">
    <subcellularLocation>
        <location evidence="6">Cell inner membrane</location>
        <topology evidence="6">Peripheral membrane protein</topology>
    </subcellularLocation>
</comment>
<dbReference type="InterPro" id="IPR051921">
    <property type="entry name" value="ABC_osmolyte_uptake_ATP-bind"/>
</dbReference>
<dbReference type="EC" id="7.6.2.9" evidence="6"/>
<accession>A0ABX4FV61</accession>
<comment type="caution">
    <text evidence="9">The sequence shown here is derived from an EMBL/GenBank/DDBJ whole genome shotgun (WGS) entry which is preliminary data.</text>
</comment>
<dbReference type="SUPFAM" id="SSF52540">
    <property type="entry name" value="P-loop containing nucleoside triphosphate hydrolases"/>
    <property type="match status" value="1"/>
</dbReference>
<dbReference type="InterPro" id="IPR005892">
    <property type="entry name" value="Gly-betaine_transp_ATP-bd"/>
</dbReference>
<dbReference type="Pfam" id="PF00005">
    <property type="entry name" value="ABC_tran"/>
    <property type="match status" value="1"/>
</dbReference>
<dbReference type="PANTHER" id="PTHR43869">
    <property type="entry name" value="GLYCINE BETAINE/PROLINE BETAINE TRANSPORT SYSTEM ATP-BINDING PROTEIN PROV"/>
    <property type="match status" value="1"/>
</dbReference>
<dbReference type="CDD" id="cd03294">
    <property type="entry name" value="ABC_Pro_Gly_Betaine"/>
    <property type="match status" value="1"/>
</dbReference>
<dbReference type="InterPro" id="IPR027417">
    <property type="entry name" value="P-loop_NTPase"/>
</dbReference>
<keyword evidence="4 6" id="KW-0067">ATP-binding</keyword>
<evidence type="ECO:0000256" key="1">
    <source>
        <dbReference type="ARBA" id="ARBA00005417"/>
    </source>
</evidence>
<dbReference type="SMART" id="SM00382">
    <property type="entry name" value="AAA"/>
    <property type="match status" value="1"/>
</dbReference>
<dbReference type="InterPro" id="IPR000644">
    <property type="entry name" value="CBS_dom"/>
</dbReference>
<dbReference type="InterPro" id="IPR017871">
    <property type="entry name" value="ABC_transporter-like_CS"/>
</dbReference>
<dbReference type="EMBL" id="NOIF01000126">
    <property type="protein sequence ID" value="OZS42764.1"/>
    <property type="molecule type" value="Genomic_DNA"/>
</dbReference>
<dbReference type="PROSITE" id="PS50893">
    <property type="entry name" value="ABC_TRANSPORTER_2"/>
    <property type="match status" value="1"/>
</dbReference>
<evidence type="ECO:0000256" key="5">
    <source>
        <dbReference type="ARBA" id="ARBA00022970"/>
    </source>
</evidence>
<sequence>MIMDKTTQTPLISVKNLYKVFGPNDKKVLEQVKAGKSKDDILADTGHTVGLNDINLDVYPGEIFVVMGLSGSGKSTLIRHFNRLIEPTAGEIVVQGDDVMTLNSKDLQTFRRHKMSMVFQRFGLMPHRTVLENICYGLHIQGVPKDERQQRAMEWLETVGLTGYQNQYPAQLSGGQQQRVGLARALCTDADILLMDEAFSALDPLIRSEMQDQLIELQEKLHKTIVFITHDLDEALRLGDRIAILRDGVLVQQGRPVDILLNPADDYVEAFVKDVNRARALTVETVMKPQVVRISAETIGEAVAEMRKAKDDYGYYVNDDGYQGVITQETLESVDKADYSKAIDASLLEDVPAIQSDAMLEAVIPETLDNDHPLPVLNAEGDVEGRLSRSTLAEVLSEHSSAEGSDEKKSATNKSLAA</sequence>
<comment type="similarity">
    <text evidence="1 6">Belongs to the ABC transporter superfamily.</text>
</comment>
<proteinExistence type="inferred from homology"/>
<dbReference type="PROSITE" id="PS00211">
    <property type="entry name" value="ABC_TRANSPORTER_1"/>
    <property type="match status" value="1"/>
</dbReference>
<dbReference type="NCBIfam" id="TIGR01186">
    <property type="entry name" value="proV"/>
    <property type="match status" value="1"/>
</dbReference>
<evidence type="ECO:0000256" key="7">
    <source>
        <dbReference type="SAM" id="MobiDB-lite"/>
    </source>
</evidence>
<dbReference type="Gene3D" id="3.10.580.10">
    <property type="entry name" value="CBS-domain"/>
    <property type="match status" value="1"/>
</dbReference>
<evidence type="ECO:0000313" key="10">
    <source>
        <dbReference type="Proteomes" id="UP000215999"/>
    </source>
</evidence>
<keyword evidence="5" id="KW-0029">Amino-acid transport</keyword>
<organism evidence="9 10">
    <name type="scientific">Photobacterium sanguinicancri</name>
    <dbReference type="NCBI Taxonomy" id="875932"/>
    <lineage>
        <taxon>Bacteria</taxon>
        <taxon>Pseudomonadati</taxon>
        <taxon>Pseudomonadota</taxon>
        <taxon>Gammaproteobacteria</taxon>
        <taxon>Vibrionales</taxon>
        <taxon>Vibrionaceae</taxon>
        <taxon>Photobacterium</taxon>
    </lineage>
</organism>
<dbReference type="GO" id="GO:0005524">
    <property type="term" value="F:ATP binding"/>
    <property type="evidence" value="ECO:0007669"/>
    <property type="project" value="UniProtKB-KW"/>
</dbReference>
<dbReference type="InterPro" id="IPR046342">
    <property type="entry name" value="CBS_dom_sf"/>
</dbReference>
<keyword evidence="6" id="KW-0997">Cell inner membrane</keyword>
<dbReference type="Gene3D" id="3.40.50.300">
    <property type="entry name" value="P-loop containing nucleotide triphosphate hydrolases"/>
    <property type="match status" value="1"/>
</dbReference>
<reference evidence="9 10" key="1">
    <citation type="journal article" date="2016" name="Antonie Van Leeuwenhoek">
        <title>Photobacterium sanguinicancri sp. nov. isolated from marine animals.</title>
        <authorList>
            <person name="Gomez-Gil B."/>
            <person name="Roque A."/>
            <person name="Rotllant G."/>
            <person name="Romalde J.L."/>
            <person name="Doce A."/>
            <person name="Eggermont M."/>
            <person name="Defoirdt T."/>
        </authorList>
    </citation>
    <scope>NUCLEOTIDE SEQUENCE [LARGE SCALE GENOMIC DNA]</scope>
    <source>
        <strain evidence="9 10">CAIM 1827</strain>
    </source>
</reference>
<dbReference type="PANTHER" id="PTHR43869:SF1">
    <property type="entry name" value="GLYCINE BETAINE_PROLINE BETAINE TRANSPORT SYSTEM ATP-BINDING PROTEIN PROV"/>
    <property type="match status" value="1"/>
</dbReference>